<dbReference type="SMART" id="SM00866">
    <property type="entry name" value="UTRA"/>
    <property type="match status" value="1"/>
</dbReference>
<organism evidence="5 6">
    <name type="scientific">Carnobacterium maltaromaticum</name>
    <name type="common">Carnobacterium piscicola</name>
    <dbReference type="NCBI Taxonomy" id="2751"/>
    <lineage>
        <taxon>Bacteria</taxon>
        <taxon>Bacillati</taxon>
        <taxon>Bacillota</taxon>
        <taxon>Bacilli</taxon>
        <taxon>Lactobacillales</taxon>
        <taxon>Carnobacteriaceae</taxon>
        <taxon>Carnobacterium</taxon>
    </lineage>
</organism>
<keyword evidence="1" id="KW-0805">Transcription regulation</keyword>
<dbReference type="PANTHER" id="PTHR44846:SF1">
    <property type="entry name" value="MANNOSYL-D-GLYCERATE TRANSPORT_METABOLISM SYSTEM REPRESSOR MNGR-RELATED"/>
    <property type="match status" value="1"/>
</dbReference>
<dbReference type="InterPro" id="IPR011663">
    <property type="entry name" value="UTRA"/>
</dbReference>
<dbReference type="InterPro" id="IPR050679">
    <property type="entry name" value="Bact_HTH_transcr_reg"/>
</dbReference>
<keyword evidence="3" id="KW-0804">Transcription</keyword>
<dbReference type="PANTHER" id="PTHR44846">
    <property type="entry name" value="MANNOSYL-D-GLYCERATE TRANSPORT/METABOLISM SYSTEM REPRESSOR MNGR-RELATED"/>
    <property type="match status" value="1"/>
</dbReference>
<evidence type="ECO:0000313" key="6">
    <source>
        <dbReference type="Proteomes" id="UP001290462"/>
    </source>
</evidence>
<evidence type="ECO:0000259" key="4">
    <source>
        <dbReference type="PROSITE" id="PS50949"/>
    </source>
</evidence>
<dbReference type="PROSITE" id="PS50949">
    <property type="entry name" value="HTH_GNTR"/>
    <property type="match status" value="1"/>
</dbReference>
<protein>
    <submittedName>
        <fullName evidence="5">GntR family transcriptional regulator, LSA1692 subfamily</fullName>
    </submittedName>
</protein>
<dbReference type="InterPro" id="IPR000524">
    <property type="entry name" value="Tscrpt_reg_HTH_GntR"/>
</dbReference>
<dbReference type="GO" id="GO:0045892">
    <property type="term" value="P:negative regulation of DNA-templated transcription"/>
    <property type="evidence" value="ECO:0007669"/>
    <property type="project" value="TreeGrafter"/>
</dbReference>
<dbReference type="SUPFAM" id="SSF46785">
    <property type="entry name" value="Winged helix' DNA-binding domain"/>
    <property type="match status" value="1"/>
</dbReference>
<evidence type="ECO:0000256" key="1">
    <source>
        <dbReference type="ARBA" id="ARBA00023015"/>
    </source>
</evidence>
<dbReference type="Pfam" id="PF00392">
    <property type="entry name" value="GntR"/>
    <property type="match status" value="1"/>
</dbReference>
<dbReference type="Gene3D" id="1.10.10.10">
    <property type="entry name" value="Winged helix-like DNA-binding domain superfamily/Winged helix DNA-binding domain"/>
    <property type="match status" value="1"/>
</dbReference>
<dbReference type="PRINTS" id="PR00035">
    <property type="entry name" value="HTHGNTR"/>
</dbReference>
<dbReference type="CDD" id="cd07377">
    <property type="entry name" value="WHTH_GntR"/>
    <property type="match status" value="1"/>
</dbReference>
<dbReference type="RefSeq" id="WP_157455887.1">
    <property type="nucleotide sequence ID" value="NZ_CP045040.1"/>
</dbReference>
<dbReference type="GO" id="GO:0003700">
    <property type="term" value="F:DNA-binding transcription factor activity"/>
    <property type="evidence" value="ECO:0007669"/>
    <property type="project" value="InterPro"/>
</dbReference>
<proteinExistence type="predicted"/>
<comment type="caution">
    <text evidence="5">The sequence shown here is derived from an EMBL/GenBank/DDBJ whole genome shotgun (WGS) entry which is preliminary data.</text>
</comment>
<dbReference type="Pfam" id="PF07702">
    <property type="entry name" value="UTRA"/>
    <property type="match status" value="1"/>
</dbReference>
<dbReference type="SMART" id="SM00345">
    <property type="entry name" value="HTH_GNTR"/>
    <property type="match status" value="1"/>
</dbReference>
<evidence type="ECO:0000313" key="5">
    <source>
        <dbReference type="EMBL" id="MDZ5758904.1"/>
    </source>
</evidence>
<evidence type="ECO:0000256" key="3">
    <source>
        <dbReference type="ARBA" id="ARBA00023163"/>
    </source>
</evidence>
<dbReference type="InterPro" id="IPR036390">
    <property type="entry name" value="WH_DNA-bd_sf"/>
</dbReference>
<dbReference type="Proteomes" id="UP001290462">
    <property type="component" value="Unassembled WGS sequence"/>
</dbReference>
<dbReference type="EMBL" id="JAVBVO010000003">
    <property type="protein sequence ID" value="MDZ5758904.1"/>
    <property type="molecule type" value="Genomic_DNA"/>
</dbReference>
<name>A0AAW9JUG8_CARML</name>
<dbReference type="GO" id="GO:0003677">
    <property type="term" value="F:DNA binding"/>
    <property type="evidence" value="ECO:0007669"/>
    <property type="project" value="UniProtKB-KW"/>
</dbReference>
<sequence>METNKQGIYIEVAEQLHERIQNETYSAAQKLPSEYELAKEFKVSRLTIRKAVDELIKKDILIKYKGKGTYIMTQQQKIQSGRGGLQGFTEAAEAYGLSSKTHVIEFELVETAPDSILKALELSEGDKLYHVKRLRLANDEPMTVEDMYIDEKYLPTINQELASQSLFGLIEKEADIAYSHQEVEAVLVNEEMSQLLDVSIGDPMLLVHSVTYSVTGKPLLHDTSYYRADKYTFKNTLHRFK</sequence>
<dbReference type="InterPro" id="IPR036388">
    <property type="entry name" value="WH-like_DNA-bd_sf"/>
</dbReference>
<reference evidence="5" key="1">
    <citation type="submission" date="2023-08" db="EMBL/GenBank/DDBJ databases">
        <title>Genomic characterization of piscicolin 126 produced by Carnobacterium maltaromaticum CM22 strain isolated from salmon (Salmo salar).</title>
        <authorList>
            <person name="Gonzalez-Gragera E."/>
            <person name="Garcia-Lopez J.D."/>
            <person name="Teso-Perez C."/>
            <person name="Gimenez-Hernandez I."/>
            <person name="Peralta-Sanchez J.M."/>
            <person name="Valdivia E."/>
            <person name="Montalban-Lopez M."/>
            <person name="Martin-Platero A.M."/>
            <person name="Banos A."/>
            <person name="Martinez-Bueno M."/>
        </authorList>
    </citation>
    <scope>NUCLEOTIDE SEQUENCE</scope>
    <source>
        <strain evidence="5">CM22</strain>
    </source>
</reference>
<feature type="domain" description="HTH gntR-type" evidence="4">
    <location>
        <begin position="6"/>
        <end position="74"/>
    </location>
</feature>
<evidence type="ECO:0000256" key="2">
    <source>
        <dbReference type="ARBA" id="ARBA00023125"/>
    </source>
</evidence>
<dbReference type="NCBIfam" id="NF041547">
    <property type="entry name" value="GntR_LSA1692"/>
    <property type="match status" value="1"/>
</dbReference>
<dbReference type="AlphaFoldDB" id="A0AAW9JUG8"/>
<accession>A0AAW9JUG8</accession>
<dbReference type="SUPFAM" id="SSF64288">
    <property type="entry name" value="Chorismate lyase-like"/>
    <property type="match status" value="1"/>
</dbReference>
<dbReference type="Gene3D" id="3.40.1410.10">
    <property type="entry name" value="Chorismate lyase-like"/>
    <property type="match status" value="1"/>
</dbReference>
<dbReference type="InterPro" id="IPR028978">
    <property type="entry name" value="Chorismate_lyase_/UTRA_dom_sf"/>
</dbReference>
<gene>
    <name evidence="5" type="ORF">RAK27_09580</name>
</gene>
<keyword evidence="2" id="KW-0238">DNA-binding</keyword>